<dbReference type="GO" id="GO:0022857">
    <property type="term" value="F:transmembrane transporter activity"/>
    <property type="evidence" value="ECO:0007669"/>
    <property type="project" value="InterPro"/>
</dbReference>
<feature type="transmembrane region" description="Helical" evidence="6">
    <location>
        <begin position="342"/>
        <end position="360"/>
    </location>
</feature>
<keyword evidence="2" id="KW-0813">Transport</keyword>
<dbReference type="PROSITE" id="PS50850">
    <property type="entry name" value="MFS"/>
    <property type="match status" value="1"/>
</dbReference>
<dbReference type="InterPro" id="IPR036259">
    <property type="entry name" value="MFS_trans_sf"/>
</dbReference>
<dbReference type="SUPFAM" id="SSF103473">
    <property type="entry name" value="MFS general substrate transporter"/>
    <property type="match status" value="1"/>
</dbReference>
<evidence type="ECO:0000256" key="2">
    <source>
        <dbReference type="ARBA" id="ARBA00022448"/>
    </source>
</evidence>
<keyword evidence="5 6" id="KW-0472">Membrane</keyword>
<name>A0A4Q7M359_9MICO</name>
<feature type="domain" description="Major facilitator superfamily (MFS) profile" evidence="7">
    <location>
        <begin position="46"/>
        <end position="457"/>
    </location>
</feature>
<evidence type="ECO:0000256" key="5">
    <source>
        <dbReference type="ARBA" id="ARBA00023136"/>
    </source>
</evidence>
<feature type="transmembrane region" description="Helical" evidence="6">
    <location>
        <begin position="222"/>
        <end position="243"/>
    </location>
</feature>
<organism evidence="8 9">
    <name type="scientific">Xylanimonas ulmi</name>
    <dbReference type="NCBI Taxonomy" id="228973"/>
    <lineage>
        <taxon>Bacteria</taxon>
        <taxon>Bacillati</taxon>
        <taxon>Actinomycetota</taxon>
        <taxon>Actinomycetes</taxon>
        <taxon>Micrococcales</taxon>
        <taxon>Promicromonosporaceae</taxon>
        <taxon>Xylanimonas</taxon>
    </lineage>
</organism>
<feature type="transmembrane region" description="Helical" evidence="6">
    <location>
        <begin position="366"/>
        <end position="390"/>
    </location>
</feature>
<dbReference type="Gene3D" id="1.20.1250.20">
    <property type="entry name" value="MFS general substrate transporter like domains"/>
    <property type="match status" value="2"/>
</dbReference>
<feature type="transmembrane region" description="Helical" evidence="6">
    <location>
        <begin position="120"/>
        <end position="138"/>
    </location>
</feature>
<evidence type="ECO:0000256" key="3">
    <source>
        <dbReference type="ARBA" id="ARBA00022692"/>
    </source>
</evidence>
<evidence type="ECO:0000256" key="1">
    <source>
        <dbReference type="ARBA" id="ARBA00004651"/>
    </source>
</evidence>
<dbReference type="PANTHER" id="PTHR23519">
    <property type="entry name" value="AUTOPHAGY-RELATED PROTEIN 22"/>
    <property type="match status" value="1"/>
</dbReference>
<evidence type="ECO:0000256" key="4">
    <source>
        <dbReference type="ARBA" id="ARBA00022989"/>
    </source>
</evidence>
<keyword evidence="3 6" id="KW-0812">Transmembrane</keyword>
<feature type="transmembrane region" description="Helical" evidence="6">
    <location>
        <begin position="473"/>
        <end position="496"/>
    </location>
</feature>
<dbReference type="Proteomes" id="UP000293852">
    <property type="component" value="Unassembled WGS sequence"/>
</dbReference>
<accession>A0A4Q7M359</accession>
<protein>
    <submittedName>
        <fullName evidence="8">UMF1 family MFS transporter</fullName>
    </submittedName>
</protein>
<sequence>MLDMSDFVPPTATAVAEGQPAAPDPIPAKRVRSWALWDWATQPFNSVILTFVFAPLYLVSTSFLAPHIADLPADAPERVRGLAELSSRYGAWTAIAGLLIFYLAPALGARAETSGGRKRWLIAATGGLALIQFLLAFVQEDPRYFTYGAIVLALGSVVSEIAGVNYNAMLHQVSTPATVGRVSGLGWGMGYLGGIVALVIVVVLTFADWFGMDTSNGLPFRLIAVGAAVWTIVFSIPLVVNVPEYRRPAPGRRGFLAGYVDLVADMIALYRQSRPTFWFLFASAVYRDGLAGVFAFGGVLAAAGFGFSTNEVLIFGIAANVVAGVSTIFVGRLDDRVGARKVIIFALALLVVMAVFVFVAAPLGDIVFWIGGLVLSACVGPAQASSRALLSKVTPEAMQGEVFGLYATTGRVASPLSPALWAAFIAWFGATRYGVLGIGIVLALGLGLLLMVKIDSRQVASHALEPLTGWNRSAVAALTIALFMGVGGLVLLLTGAHDVPGGAYATAALLLLAALAVVPGQRALAAVRTSGEEGAGIARASVVVGYAALAAAVTVTLVRVL</sequence>
<feature type="transmembrane region" description="Helical" evidence="6">
    <location>
        <begin position="433"/>
        <end position="452"/>
    </location>
</feature>
<feature type="transmembrane region" description="Helical" evidence="6">
    <location>
        <begin position="537"/>
        <end position="558"/>
    </location>
</feature>
<feature type="transmembrane region" description="Helical" evidence="6">
    <location>
        <begin position="189"/>
        <end position="210"/>
    </location>
</feature>
<feature type="transmembrane region" description="Helical" evidence="6">
    <location>
        <begin position="47"/>
        <end position="69"/>
    </location>
</feature>
<evidence type="ECO:0000259" key="7">
    <source>
        <dbReference type="PROSITE" id="PS50850"/>
    </source>
</evidence>
<comment type="caution">
    <text evidence="8">The sequence shown here is derived from an EMBL/GenBank/DDBJ whole genome shotgun (WGS) entry which is preliminary data.</text>
</comment>
<feature type="transmembrane region" description="Helical" evidence="6">
    <location>
        <begin position="402"/>
        <end position="427"/>
    </location>
</feature>
<feature type="transmembrane region" description="Helical" evidence="6">
    <location>
        <begin position="277"/>
        <end position="306"/>
    </location>
</feature>
<dbReference type="InterPro" id="IPR020846">
    <property type="entry name" value="MFS_dom"/>
</dbReference>
<comment type="subcellular location">
    <subcellularLocation>
        <location evidence="1">Cell membrane</location>
        <topology evidence="1">Multi-pass membrane protein</topology>
    </subcellularLocation>
</comment>
<feature type="transmembrane region" description="Helical" evidence="6">
    <location>
        <begin position="502"/>
        <end position="525"/>
    </location>
</feature>
<dbReference type="Pfam" id="PF11700">
    <property type="entry name" value="ATG22"/>
    <property type="match status" value="1"/>
</dbReference>
<gene>
    <name evidence="8" type="ORF">EV386_1209</name>
</gene>
<reference evidence="8 9" key="1">
    <citation type="submission" date="2019-02" db="EMBL/GenBank/DDBJ databases">
        <title>Sequencing the genomes of 1000 actinobacteria strains.</title>
        <authorList>
            <person name="Klenk H.-P."/>
        </authorList>
    </citation>
    <scope>NUCLEOTIDE SEQUENCE [LARGE SCALE GENOMIC DNA]</scope>
    <source>
        <strain evidence="8 9">DSM 16932</strain>
    </source>
</reference>
<evidence type="ECO:0000313" key="9">
    <source>
        <dbReference type="Proteomes" id="UP000293852"/>
    </source>
</evidence>
<dbReference type="AlphaFoldDB" id="A0A4Q7M359"/>
<dbReference type="InterPro" id="IPR050495">
    <property type="entry name" value="ATG22/LtaA_families"/>
</dbReference>
<proteinExistence type="predicted"/>
<feature type="transmembrane region" description="Helical" evidence="6">
    <location>
        <begin position="89"/>
        <end position="108"/>
    </location>
</feature>
<feature type="transmembrane region" description="Helical" evidence="6">
    <location>
        <begin position="144"/>
        <end position="168"/>
    </location>
</feature>
<keyword evidence="9" id="KW-1185">Reference proteome</keyword>
<keyword evidence="4 6" id="KW-1133">Transmembrane helix</keyword>
<evidence type="ECO:0000256" key="6">
    <source>
        <dbReference type="SAM" id="Phobius"/>
    </source>
</evidence>
<evidence type="ECO:0000313" key="8">
    <source>
        <dbReference type="EMBL" id="RZS60928.1"/>
    </source>
</evidence>
<dbReference type="InterPro" id="IPR024671">
    <property type="entry name" value="Atg22-like"/>
</dbReference>
<dbReference type="PANTHER" id="PTHR23519:SF1">
    <property type="entry name" value="AUTOPHAGY-RELATED PROTEIN 22"/>
    <property type="match status" value="1"/>
</dbReference>
<dbReference type="GO" id="GO:0005886">
    <property type="term" value="C:plasma membrane"/>
    <property type="evidence" value="ECO:0007669"/>
    <property type="project" value="UniProtKB-SubCell"/>
</dbReference>
<feature type="transmembrane region" description="Helical" evidence="6">
    <location>
        <begin position="312"/>
        <end position="330"/>
    </location>
</feature>
<dbReference type="EMBL" id="SGWX01000001">
    <property type="protein sequence ID" value="RZS60928.1"/>
    <property type="molecule type" value="Genomic_DNA"/>
</dbReference>